<evidence type="ECO:0008006" key="15">
    <source>
        <dbReference type="Google" id="ProtNLM"/>
    </source>
</evidence>
<dbReference type="GO" id="GO:0005743">
    <property type="term" value="C:mitochondrial inner membrane"/>
    <property type="evidence" value="ECO:0007669"/>
    <property type="project" value="UniProtKB-SubCell"/>
</dbReference>
<protein>
    <recommendedName>
        <fullName evidence="15">NADH:ubiquinone oxidoreductase, B12 subunit</fullName>
    </recommendedName>
</protein>
<keyword evidence="8" id="KW-0249">Electron transport</keyword>
<evidence type="ECO:0000256" key="10">
    <source>
        <dbReference type="ARBA" id="ARBA00023128"/>
    </source>
</evidence>
<organism evidence="13 14">
    <name type="scientific">Ophiocordyceps sinensis</name>
    <dbReference type="NCBI Taxonomy" id="72228"/>
    <lineage>
        <taxon>Eukaryota</taxon>
        <taxon>Fungi</taxon>
        <taxon>Dikarya</taxon>
        <taxon>Ascomycota</taxon>
        <taxon>Pezizomycotina</taxon>
        <taxon>Sordariomycetes</taxon>
        <taxon>Hypocreomycetidae</taxon>
        <taxon>Hypocreales</taxon>
        <taxon>Ophiocordycipitaceae</taxon>
        <taxon>Ophiocordyceps</taxon>
    </lineage>
</organism>
<evidence type="ECO:0000256" key="1">
    <source>
        <dbReference type="ARBA" id="ARBA00003195"/>
    </source>
</evidence>
<keyword evidence="10" id="KW-0496">Mitochondrion</keyword>
<evidence type="ECO:0000256" key="4">
    <source>
        <dbReference type="ARBA" id="ARBA00022448"/>
    </source>
</evidence>
<dbReference type="EMBL" id="JAAVMX010000013">
    <property type="protein sequence ID" value="KAF4503886.1"/>
    <property type="molecule type" value="Genomic_DNA"/>
</dbReference>
<evidence type="ECO:0000256" key="7">
    <source>
        <dbReference type="ARBA" id="ARBA00022792"/>
    </source>
</evidence>
<keyword evidence="7" id="KW-0999">Mitochondrion inner membrane</keyword>
<reference evidence="13 14" key="1">
    <citation type="journal article" date="2020" name="Genome Biol. Evol.">
        <title>A new high-quality draft genome assembly of the Chinese cordyceps Ophiocordyceps sinensis.</title>
        <authorList>
            <person name="Shu R."/>
            <person name="Zhang J."/>
            <person name="Meng Q."/>
            <person name="Zhang H."/>
            <person name="Zhou G."/>
            <person name="Li M."/>
            <person name="Wu P."/>
            <person name="Zhao Y."/>
            <person name="Chen C."/>
            <person name="Qin Q."/>
        </authorList>
    </citation>
    <scope>NUCLEOTIDE SEQUENCE [LARGE SCALE GENOMIC DNA]</scope>
    <source>
        <strain evidence="13 14">IOZ07</strain>
    </source>
</reference>
<dbReference type="InterPro" id="IPR012576">
    <property type="entry name" value="NDUFB3"/>
</dbReference>
<dbReference type="Pfam" id="PF08122">
    <property type="entry name" value="NDUF_B12"/>
    <property type="match status" value="1"/>
</dbReference>
<keyword evidence="6 12" id="KW-0812">Transmembrane</keyword>
<name>A0A8H4LRZ9_9HYPO</name>
<comment type="function">
    <text evidence="1">Accessory subunit of the mitochondrial membrane respiratory chain NADH dehydrogenase (Complex I), that is believed not to be involved in catalysis. Complex I functions in the transfer of electrons from NADH to the respiratory chain. The immediate electron acceptor for the enzyme is believed to be ubiquinone.</text>
</comment>
<evidence type="ECO:0000256" key="6">
    <source>
        <dbReference type="ARBA" id="ARBA00022692"/>
    </source>
</evidence>
<dbReference type="OrthoDB" id="521512at2759"/>
<evidence type="ECO:0000313" key="14">
    <source>
        <dbReference type="Proteomes" id="UP000557566"/>
    </source>
</evidence>
<evidence type="ECO:0000256" key="12">
    <source>
        <dbReference type="SAM" id="Phobius"/>
    </source>
</evidence>
<comment type="caution">
    <text evidence="13">The sequence shown here is derived from an EMBL/GenBank/DDBJ whole genome shotgun (WGS) entry which is preliminary data.</text>
</comment>
<evidence type="ECO:0000256" key="8">
    <source>
        <dbReference type="ARBA" id="ARBA00022982"/>
    </source>
</evidence>
<dbReference type="GO" id="GO:0022900">
    <property type="term" value="P:electron transport chain"/>
    <property type="evidence" value="ECO:0007669"/>
    <property type="project" value="InterPro"/>
</dbReference>
<keyword evidence="5" id="KW-0679">Respiratory chain</keyword>
<feature type="transmembrane region" description="Helical" evidence="12">
    <location>
        <begin position="58"/>
        <end position="80"/>
    </location>
</feature>
<keyword evidence="4" id="KW-0813">Transport</keyword>
<evidence type="ECO:0000313" key="13">
    <source>
        <dbReference type="EMBL" id="KAF4503886.1"/>
    </source>
</evidence>
<accession>A0A8H4LRZ9</accession>
<gene>
    <name evidence="13" type="ORF">G6O67_008822</name>
</gene>
<keyword evidence="9 12" id="KW-1133">Transmembrane helix</keyword>
<dbReference type="AlphaFoldDB" id="A0A8H4LRZ9"/>
<keyword evidence="14" id="KW-1185">Reference proteome</keyword>
<evidence type="ECO:0000256" key="3">
    <source>
        <dbReference type="ARBA" id="ARBA00005667"/>
    </source>
</evidence>
<evidence type="ECO:0000256" key="5">
    <source>
        <dbReference type="ARBA" id="ARBA00022660"/>
    </source>
</evidence>
<evidence type="ECO:0000256" key="11">
    <source>
        <dbReference type="ARBA" id="ARBA00023136"/>
    </source>
</evidence>
<evidence type="ECO:0000256" key="9">
    <source>
        <dbReference type="ARBA" id="ARBA00022989"/>
    </source>
</evidence>
<sequence length="96" mass="10889">MLPTRVLRAARGPKPNITGFDIRALRAAAGQPRYDPWERAEAWRYTGIFSRRNRFKGALPGLGTATVLFTGYCLFEYFFLDDGHHDAEGHSQEGHH</sequence>
<dbReference type="Proteomes" id="UP000557566">
    <property type="component" value="Unassembled WGS sequence"/>
</dbReference>
<comment type="subcellular location">
    <subcellularLocation>
        <location evidence="2">Mitochondrion inner membrane</location>
        <topology evidence="2">Single-pass membrane protein</topology>
        <orientation evidence="2">Matrix side</orientation>
    </subcellularLocation>
</comment>
<proteinExistence type="inferred from homology"/>
<keyword evidence="11 12" id="KW-0472">Membrane</keyword>
<evidence type="ECO:0000256" key="2">
    <source>
        <dbReference type="ARBA" id="ARBA00004298"/>
    </source>
</evidence>
<comment type="similarity">
    <text evidence="3">Belongs to the complex I NDUFB3 subunit family.</text>
</comment>